<dbReference type="EMBL" id="JBHTBH010000012">
    <property type="protein sequence ID" value="MFC7330481.1"/>
    <property type="molecule type" value="Genomic_DNA"/>
</dbReference>
<protein>
    <submittedName>
        <fullName evidence="1">Uncharacterized protein</fullName>
    </submittedName>
</protein>
<gene>
    <name evidence="1" type="ORF">ACFQRF_22390</name>
</gene>
<dbReference type="RefSeq" id="WP_379873126.1">
    <property type="nucleotide sequence ID" value="NZ_JBHTBH010000012.1"/>
</dbReference>
<reference evidence="2" key="1">
    <citation type="journal article" date="2019" name="Int. J. Syst. Evol. Microbiol.">
        <title>The Global Catalogue of Microorganisms (GCM) 10K type strain sequencing project: providing services to taxonomists for standard genome sequencing and annotation.</title>
        <authorList>
            <consortium name="The Broad Institute Genomics Platform"/>
            <consortium name="The Broad Institute Genome Sequencing Center for Infectious Disease"/>
            <person name="Wu L."/>
            <person name="Ma J."/>
        </authorList>
    </citation>
    <scope>NUCLEOTIDE SEQUENCE [LARGE SCALE GENOMIC DNA]</scope>
    <source>
        <strain evidence="2">CGMCC 4.7382</strain>
    </source>
</reference>
<comment type="caution">
    <text evidence="1">The sequence shown here is derived from an EMBL/GenBank/DDBJ whole genome shotgun (WGS) entry which is preliminary data.</text>
</comment>
<keyword evidence="2" id="KW-1185">Reference proteome</keyword>
<dbReference type="SUPFAM" id="SSF57938">
    <property type="entry name" value="DnaJ/Hsp40 cysteine-rich domain"/>
    <property type="match status" value="1"/>
</dbReference>
<organism evidence="1 2">
    <name type="scientific">Marinactinospora rubrisoli</name>
    <dbReference type="NCBI Taxonomy" id="2715399"/>
    <lineage>
        <taxon>Bacteria</taxon>
        <taxon>Bacillati</taxon>
        <taxon>Actinomycetota</taxon>
        <taxon>Actinomycetes</taxon>
        <taxon>Streptosporangiales</taxon>
        <taxon>Nocardiopsidaceae</taxon>
        <taxon>Marinactinospora</taxon>
    </lineage>
</organism>
<evidence type="ECO:0000313" key="2">
    <source>
        <dbReference type="Proteomes" id="UP001596540"/>
    </source>
</evidence>
<evidence type="ECO:0000313" key="1">
    <source>
        <dbReference type="EMBL" id="MFC7330481.1"/>
    </source>
</evidence>
<accession>A0ABW2KKI7</accession>
<dbReference type="InterPro" id="IPR036410">
    <property type="entry name" value="HSP_DnaJ_Cys-rich_dom_sf"/>
</dbReference>
<sequence length="116" mass="12216">MTSTEDTQRAAATPTSIIMSATDASIGEAVVVAGFVRTHHDGDTNLAGRLAEMGGDGSLQRLVTDYRERERRRAEIQALAAHGVVAERDCPRCSGSGKDPNGGGRCYFCKGSGKTT</sequence>
<dbReference type="Proteomes" id="UP001596540">
    <property type="component" value="Unassembled WGS sequence"/>
</dbReference>
<name>A0ABW2KKI7_9ACTN</name>
<proteinExistence type="predicted"/>